<sequence length="45" mass="4911">MAHFDDDAAPMSQVWTSSGTKLAHFEKCTDGNCFVLPVNHSTTGR</sequence>
<gene>
    <name evidence="1" type="ORF">NK6_263</name>
</gene>
<dbReference type="AlphaFoldDB" id="A0A0E4BK17"/>
<dbReference type="Proteomes" id="UP000063308">
    <property type="component" value="Chromosome"/>
</dbReference>
<evidence type="ECO:0000313" key="1">
    <source>
        <dbReference type="EMBL" id="BAR53451.1"/>
    </source>
</evidence>
<proteinExistence type="predicted"/>
<reference evidence="1 2" key="1">
    <citation type="submission" date="2014-11" db="EMBL/GenBank/DDBJ databases">
        <title>Symbiosis island explosion on the genome of extra-slow-growing strains of soybean bradyrhizobia with massive insertion sequences.</title>
        <authorList>
            <person name="Iida T."/>
            <person name="Minamisawa K."/>
        </authorList>
    </citation>
    <scope>NUCLEOTIDE SEQUENCE [LARGE SCALE GENOMIC DNA]</scope>
    <source>
        <strain evidence="1 2">NK6</strain>
    </source>
</reference>
<name>A0A0E4BK17_9BRAD</name>
<evidence type="ECO:0000313" key="2">
    <source>
        <dbReference type="Proteomes" id="UP000063308"/>
    </source>
</evidence>
<protein>
    <submittedName>
        <fullName evidence="1">Uncharacterized protein</fullName>
    </submittedName>
</protein>
<organism evidence="1 2">
    <name type="scientific">Bradyrhizobium diazoefficiens</name>
    <dbReference type="NCBI Taxonomy" id="1355477"/>
    <lineage>
        <taxon>Bacteria</taxon>
        <taxon>Pseudomonadati</taxon>
        <taxon>Pseudomonadota</taxon>
        <taxon>Alphaproteobacteria</taxon>
        <taxon>Hyphomicrobiales</taxon>
        <taxon>Nitrobacteraceae</taxon>
        <taxon>Bradyrhizobium</taxon>
    </lineage>
</organism>
<dbReference type="EMBL" id="AP014685">
    <property type="protein sequence ID" value="BAR53451.1"/>
    <property type="molecule type" value="Genomic_DNA"/>
</dbReference>
<accession>A0A0E4BK17</accession>